<comment type="caution">
    <text evidence="1">The sequence shown here is derived from an EMBL/GenBank/DDBJ whole genome shotgun (WGS) entry which is preliminary data.</text>
</comment>
<reference evidence="1 2" key="1">
    <citation type="journal article" date="2020" name="ISME J.">
        <title>Uncovering the hidden diversity of litter-decomposition mechanisms in mushroom-forming fungi.</title>
        <authorList>
            <person name="Floudas D."/>
            <person name="Bentzer J."/>
            <person name="Ahren D."/>
            <person name="Johansson T."/>
            <person name="Persson P."/>
            <person name="Tunlid A."/>
        </authorList>
    </citation>
    <scope>NUCLEOTIDE SEQUENCE [LARGE SCALE GENOMIC DNA]</scope>
    <source>
        <strain evidence="1 2">CBS 146.42</strain>
    </source>
</reference>
<dbReference type="SUPFAM" id="SSF56784">
    <property type="entry name" value="HAD-like"/>
    <property type="match status" value="1"/>
</dbReference>
<protein>
    <recommendedName>
        <fullName evidence="3">Haloacid dehalogenase-like hydrolase domain-containing protein 3</fullName>
    </recommendedName>
</protein>
<dbReference type="Gene3D" id="1.10.150.720">
    <property type="entry name" value="Haloacid dehalogenase-like hydrolase"/>
    <property type="match status" value="1"/>
</dbReference>
<evidence type="ECO:0008006" key="3">
    <source>
        <dbReference type="Google" id="ProtNLM"/>
    </source>
</evidence>
<dbReference type="NCBIfam" id="TIGR01549">
    <property type="entry name" value="HAD-SF-IA-v1"/>
    <property type="match status" value="1"/>
</dbReference>
<gene>
    <name evidence="1" type="ORF">D9756_005372</name>
</gene>
<dbReference type="Gene3D" id="3.40.50.1000">
    <property type="entry name" value="HAD superfamily/HAD-like"/>
    <property type="match status" value="1"/>
</dbReference>
<sequence>MAIRLVTFDALHTIITPRRPIHVQYAEVFAPFLGALDPNAIKRSFKAALKEVQIESPAYVQGADAWWGEVIRRTALSAGADERGEDTGKSTTSKTIDFRLSNGTPVLDASIHKIVPKLLKRFSSGEGYAAFEDAIPTSGYTFMFSLYTGVRISCQHQVQRLHDELGVATAVVSNGDSRIRSVIQDLGFPSYLSPIILSEEEGIEKPSREIFERALTLAANAEVPLKPAACLHVGDELICDFQGALEVGIHGLLLRRTGPDGEQAHKEPDESLDGVEVIEDLNEVVSFVKAKNSS</sequence>
<dbReference type="PANTHER" id="PTHR46191:SF2">
    <property type="entry name" value="HALOACID DEHALOGENASE-LIKE HYDROLASE DOMAIN-CONTAINING PROTEIN 3"/>
    <property type="match status" value="1"/>
</dbReference>
<dbReference type="GO" id="GO:0016791">
    <property type="term" value="F:phosphatase activity"/>
    <property type="evidence" value="ECO:0007669"/>
    <property type="project" value="UniProtKB-ARBA"/>
</dbReference>
<keyword evidence="2" id="KW-1185">Reference proteome</keyword>
<dbReference type="GO" id="GO:0005634">
    <property type="term" value="C:nucleus"/>
    <property type="evidence" value="ECO:0007669"/>
    <property type="project" value="TreeGrafter"/>
</dbReference>
<dbReference type="EMBL" id="JAACJO010000008">
    <property type="protein sequence ID" value="KAF5354667.1"/>
    <property type="molecule type" value="Genomic_DNA"/>
</dbReference>
<dbReference type="InterPro" id="IPR044924">
    <property type="entry name" value="HAD-SF_hydro_IA_REG-2-like_cap"/>
</dbReference>
<proteinExistence type="predicted"/>
<dbReference type="OrthoDB" id="444127at2759"/>
<dbReference type="InterPro" id="IPR051828">
    <property type="entry name" value="HAD-like_hydrolase_domain"/>
</dbReference>
<dbReference type="InterPro" id="IPR036412">
    <property type="entry name" value="HAD-like_sf"/>
</dbReference>
<dbReference type="InterPro" id="IPR023214">
    <property type="entry name" value="HAD_sf"/>
</dbReference>
<dbReference type="Proteomes" id="UP000559027">
    <property type="component" value="Unassembled WGS sequence"/>
</dbReference>
<evidence type="ECO:0000313" key="2">
    <source>
        <dbReference type="Proteomes" id="UP000559027"/>
    </source>
</evidence>
<dbReference type="InterPro" id="IPR006439">
    <property type="entry name" value="HAD-SF_hydro_IA"/>
</dbReference>
<dbReference type="Pfam" id="PF00702">
    <property type="entry name" value="Hydrolase"/>
    <property type="match status" value="1"/>
</dbReference>
<dbReference type="PANTHER" id="PTHR46191">
    <property type="match status" value="1"/>
</dbReference>
<accession>A0A8H5D9C9</accession>
<dbReference type="AlphaFoldDB" id="A0A8H5D9C9"/>
<organism evidence="1 2">
    <name type="scientific">Leucocoprinus leucothites</name>
    <dbReference type="NCBI Taxonomy" id="201217"/>
    <lineage>
        <taxon>Eukaryota</taxon>
        <taxon>Fungi</taxon>
        <taxon>Dikarya</taxon>
        <taxon>Basidiomycota</taxon>
        <taxon>Agaricomycotina</taxon>
        <taxon>Agaricomycetes</taxon>
        <taxon>Agaricomycetidae</taxon>
        <taxon>Agaricales</taxon>
        <taxon>Agaricineae</taxon>
        <taxon>Agaricaceae</taxon>
        <taxon>Leucocoprinus</taxon>
    </lineage>
</organism>
<name>A0A8H5D9C9_9AGAR</name>
<evidence type="ECO:0000313" key="1">
    <source>
        <dbReference type="EMBL" id="KAF5354667.1"/>
    </source>
</evidence>